<organism evidence="10 11">
    <name type="scientific">Hibiscus syriacus</name>
    <name type="common">Rose of Sharon</name>
    <dbReference type="NCBI Taxonomy" id="106335"/>
    <lineage>
        <taxon>Eukaryota</taxon>
        <taxon>Viridiplantae</taxon>
        <taxon>Streptophyta</taxon>
        <taxon>Embryophyta</taxon>
        <taxon>Tracheophyta</taxon>
        <taxon>Spermatophyta</taxon>
        <taxon>Magnoliopsida</taxon>
        <taxon>eudicotyledons</taxon>
        <taxon>Gunneridae</taxon>
        <taxon>Pentapetalae</taxon>
        <taxon>rosids</taxon>
        <taxon>malvids</taxon>
        <taxon>Malvales</taxon>
        <taxon>Malvaceae</taxon>
        <taxon>Malvoideae</taxon>
        <taxon>Hibiscus</taxon>
    </lineage>
</organism>
<dbReference type="Gene3D" id="1.10.10.60">
    <property type="entry name" value="Homeodomain-like"/>
    <property type="match status" value="2"/>
</dbReference>
<evidence type="ECO:0000256" key="5">
    <source>
        <dbReference type="ARBA" id="ARBA00023242"/>
    </source>
</evidence>
<comment type="caution">
    <text evidence="10">The sequence shown here is derived from an EMBL/GenBank/DDBJ whole genome shotgun (WGS) entry which is preliminary data.</text>
</comment>
<dbReference type="GO" id="GO:0003677">
    <property type="term" value="F:DNA binding"/>
    <property type="evidence" value="ECO:0007669"/>
    <property type="project" value="UniProtKB-KW"/>
</dbReference>
<feature type="compositionally biased region" description="Basic and acidic residues" evidence="6">
    <location>
        <begin position="81"/>
        <end position="91"/>
    </location>
</feature>
<dbReference type="InterPro" id="IPR006447">
    <property type="entry name" value="Myb_dom_plants"/>
</dbReference>
<keyword evidence="5" id="KW-0539">Nucleus</keyword>
<dbReference type="InterPro" id="IPR017930">
    <property type="entry name" value="Myb_dom"/>
</dbReference>
<evidence type="ECO:0000256" key="4">
    <source>
        <dbReference type="ARBA" id="ARBA00023163"/>
    </source>
</evidence>
<dbReference type="Pfam" id="PF00249">
    <property type="entry name" value="Myb_DNA-binding"/>
    <property type="match status" value="1"/>
</dbReference>
<proteinExistence type="predicted"/>
<dbReference type="Proteomes" id="UP000436088">
    <property type="component" value="Unassembled WGS sequence"/>
</dbReference>
<keyword evidence="11" id="KW-1185">Reference proteome</keyword>
<keyword evidence="3" id="KW-0238">DNA-binding</keyword>
<evidence type="ECO:0000259" key="7">
    <source>
        <dbReference type="PROSITE" id="PS50090"/>
    </source>
</evidence>
<dbReference type="GO" id="GO:0010468">
    <property type="term" value="P:regulation of gene expression"/>
    <property type="evidence" value="ECO:0007669"/>
    <property type="project" value="UniProtKB-ARBA"/>
</dbReference>
<evidence type="ECO:0000259" key="8">
    <source>
        <dbReference type="PROSITE" id="PS51293"/>
    </source>
</evidence>
<evidence type="ECO:0000313" key="10">
    <source>
        <dbReference type="EMBL" id="KAE8657600.1"/>
    </source>
</evidence>
<keyword evidence="4" id="KW-0804">Transcription</keyword>
<feature type="region of interest" description="Disordered" evidence="6">
    <location>
        <begin position="72"/>
        <end position="91"/>
    </location>
</feature>
<dbReference type="PROSITE" id="PS51293">
    <property type="entry name" value="SANT"/>
    <property type="match status" value="1"/>
</dbReference>
<dbReference type="PANTHER" id="PTHR44042">
    <property type="entry name" value="DUPLICATED HOMEODOMAIN-LIKE SUPERFAMILY PROTEIN-RELATED"/>
    <property type="match status" value="1"/>
</dbReference>
<comment type="subcellular location">
    <subcellularLocation>
        <location evidence="1">Nucleus</location>
    </subcellularLocation>
</comment>
<evidence type="ECO:0000256" key="3">
    <source>
        <dbReference type="ARBA" id="ARBA00023125"/>
    </source>
</evidence>
<dbReference type="GO" id="GO:0005634">
    <property type="term" value="C:nucleus"/>
    <property type="evidence" value="ECO:0007669"/>
    <property type="project" value="UniProtKB-SubCell"/>
</dbReference>
<evidence type="ECO:0000256" key="2">
    <source>
        <dbReference type="ARBA" id="ARBA00023015"/>
    </source>
</evidence>
<dbReference type="AlphaFoldDB" id="A0A6A2WSJ6"/>
<protein>
    <submittedName>
        <fullName evidence="10">Transcription factor DIVARICATA</fullName>
    </submittedName>
</protein>
<feature type="domain" description="SANT" evidence="8">
    <location>
        <begin position="92"/>
        <end position="140"/>
    </location>
</feature>
<accession>A0A6A2WSJ6</accession>
<dbReference type="InterPro" id="IPR001005">
    <property type="entry name" value="SANT/Myb"/>
</dbReference>
<name>A0A6A2WSJ6_HIBSY</name>
<evidence type="ECO:0000313" key="11">
    <source>
        <dbReference type="Proteomes" id="UP000436088"/>
    </source>
</evidence>
<feature type="domain" description="HTH myb-type" evidence="9">
    <location>
        <begin position="84"/>
        <end position="141"/>
    </location>
</feature>
<evidence type="ECO:0000256" key="6">
    <source>
        <dbReference type="SAM" id="MobiDB-lite"/>
    </source>
</evidence>
<sequence>MEALFATSFMSNLDVPDRWIKVAAMIPGKTVADVIKQYRELEEDVFDIESGRVPIPGYLTSEMVDHHDSDAYGKRSSGVKGPDHERKKGVPWTEEEHRRFLMGLMKYGKGEWRNISRNFVISKTPTQVASHAQNTGFSHNQSAHGLALKQKRPGIRKSDGNDYVSVMALEGDRFTSAERYQASNGLRFEGQNLHGSAQSSVF</sequence>
<dbReference type="SMART" id="SM00717">
    <property type="entry name" value="SANT"/>
    <property type="match status" value="1"/>
</dbReference>
<dbReference type="PROSITE" id="PS50090">
    <property type="entry name" value="MYB_LIKE"/>
    <property type="match status" value="1"/>
</dbReference>
<evidence type="ECO:0000259" key="9">
    <source>
        <dbReference type="PROSITE" id="PS51294"/>
    </source>
</evidence>
<dbReference type="InterPro" id="IPR009057">
    <property type="entry name" value="Homeodomain-like_sf"/>
</dbReference>
<dbReference type="SUPFAM" id="SSF46689">
    <property type="entry name" value="Homeodomain-like"/>
    <property type="match status" value="1"/>
</dbReference>
<dbReference type="PROSITE" id="PS51294">
    <property type="entry name" value="HTH_MYB"/>
    <property type="match status" value="1"/>
</dbReference>
<keyword evidence="2" id="KW-0805">Transcription regulation</keyword>
<feature type="domain" description="Myb-like" evidence="7">
    <location>
        <begin position="84"/>
        <end position="136"/>
    </location>
</feature>
<dbReference type="PANTHER" id="PTHR44042:SF6">
    <property type="entry name" value="DUPLICATED HOMEODOMAIN-LIKE SUPERFAMILY PROTEIN"/>
    <property type="match status" value="1"/>
</dbReference>
<dbReference type="EMBL" id="VEPZ02001757">
    <property type="protein sequence ID" value="KAE8657600.1"/>
    <property type="molecule type" value="Genomic_DNA"/>
</dbReference>
<evidence type="ECO:0000256" key="1">
    <source>
        <dbReference type="ARBA" id="ARBA00004123"/>
    </source>
</evidence>
<reference evidence="10" key="1">
    <citation type="submission" date="2019-09" db="EMBL/GenBank/DDBJ databases">
        <title>Draft genome information of white flower Hibiscus syriacus.</title>
        <authorList>
            <person name="Kim Y.-M."/>
        </authorList>
    </citation>
    <scope>NUCLEOTIDE SEQUENCE [LARGE SCALE GENOMIC DNA]</scope>
    <source>
        <strain evidence="10">YM2019G1</strain>
    </source>
</reference>
<dbReference type="InterPro" id="IPR017884">
    <property type="entry name" value="SANT_dom"/>
</dbReference>
<gene>
    <name evidence="10" type="ORF">F3Y22_tig00116989pilonHSYRG00667</name>
</gene>
<dbReference type="NCBIfam" id="TIGR01557">
    <property type="entry name" value="myb_SHAQKYF"/>
    <property type="match status" value="1"/>
</dbReference>
<dbReference type="CDD" id="cd00167">
    <property type="entry name" value="SANT"/>
    <property type="match status" value="1"/>
</dbReference>
<dbReference type="FunFam" id="1.10.10.60:FF:000009">
    <property type="entry name" value="transcription factor MYB1R1"/>
    <property type="match status" value="1"/>
</dbReference>